<proteinExistence type="predicted"/>
<dbReference type="AlphaFoldDB" id="A0A645I4U4"/>
<comment type="caution">
    <text evidence="2">The sequence shown here is derived from an EMBL/GenBank/DDBJ whole genome shotgun (WGS) entry which is preliminary data.</text>
</comment>
<protein>
    <submittedName>
        <fullName evidence="2">Uncharacterized protein</fullName>
    </submittedName>
</protein>
<name>A0A645I4U4_9ZZZZ</name>
<evidence type="ECO:0000256" key="1">
    <source>
        <dbReference type="SAM" id="MobiDB-lite"/>
    </source>
</evidence>
<reference evidence="2" key="1">
    <citation type="submission" date="2019-08" db="EMBL/GenBank/DDBJ databases">
        <authorList>
            <person name="Kucharzyk K."/>
            <person name="Murdoch R.W."/>
            <person name="Higgins S."/>
            <person name="Loffler F."/>
        </authorList>
    </citation>
    <scope>NUCLEOTIDE SEQUENCE</scope>
</reference>
<feature type="compositionally biased region" description="Basic and acidic residues" evidence="1">
    <location>
        <begin position="7"/>
        <end position="18"/>
    </location>
</feature>
<evidence type="ECO:0000313" key="2">
    <source>
        <dbReference type="EMBL" id="MPN42503.1"/>
    </source>
</evidence>
<dbReference type="EMBL" id="VSSQ01100280">
    <property type="protein sequence ID" value="MPN42503.1"/>
    <property type="molecule type" value="Genomic_DNA"/>
</dbReference>
<accession>A0A645I4U4</accession>
<organism evidence="2">
    <name type="scientific">bioreactor metagenome</name>
    <dbReference type="NCBI Taxonomy" id="1076179"/>
    <lineage>
        <taxon>unclassified sequences</taxon>
        <taxon>metagenomes</taxon>
        <taxon>ecological metagenomes</taxon>
    </lineage>
</organism>
<gene>
    <name evidence="2" type="ORF">SDC9_190060</name>
</gene>
<feature type="region of interest" description="Disordered" evidence="1">
    <location>
        <begin position="1"/>
        <end position="27"/>
    </location>
</feature>
<sequence>MVVGRINRIDGGHDDRSAVHPHRQSVQFKVRRRGIDRQCGSRRGRAVVSADIGDGLYGVRVAALYRRGKGMASSIQTCDDCPVLKDIVARH</sequence>